<reference evidence="2" key="1">
    <citation type="submission" date="2025-08" db="UniProtKB">
        <authorList>
            <consortium name="RefSeq"/>
        </authorList>
    </citation>
    <scope>IDENTIFICATION</scope>
    <source>
        <tissue evidence="2">Whole insect</tissue>
    </source>
</reference>
<dbReference type="InterPro" id="IPR036397">
    <property type="entry name" value="RNaseH_sf"/>
</dbReference>
<gene>
    <name evidence="2" type="primary">LOC114348897</name>
</gene>
<dbReference type="InParanoid" id="A0A6P7H944"/>
<protein>
    <submittedName>
        <fullName evidence="2">Uncharacterized protein LOC114348897</fullName>
    </submittedName>
</protein>
<accession>A0A6P7H944</accession>
<dbReference type="InterPro" id="IPR038717">
    <property type="entry name" value="Tc1-like_DDE_dom"/>
</dbReference>
<evidence type="ECO:0000313" key="2">
    <source>
        <dbReference type="RefSeq" id="XP_028155157.1"/>
    </source>
</evidence>
<dbReference type="GO" id="GO:0003676">
    <property type="term" value="F:nucleic acid binding"/>
    <property type="evidence" value="ECO:0007669"/>
    <property type="project" value="InterPro"/>
</dbReference>
<dbReference type="PANTHER" id="PTHR33939">
    <property type="entry name" value="PROTEIN CBG22215"/>
    <property type="match status" value="1"/>
</dbReference>
<feature type="domain" description="Tc1-like transposase DDE" evidence="1">
    <location>
        <begin position="2"/>
        <end position="122"/>
    </location>
</feature>
<dbReference type="Gene3D" id="3.30.420.10">
    <property type="entry name" value="Ribonuclease H-like superfamily/Ribonuclease H"/>
    <property type="match status" value="1"/>
</dbReference>
<sequence length="126" mass="14576">MNHQNYMKWLKDKLLPNLPCNSVLVIDNAAYHNVTLEKCPTSASKKDIMKQWLTERNIFFDESETKPELYNKILIAKPKNPVYAVDQLLAQHGHSVLRLPPYHPELNPIEKIWAILKNEVAAKNTT</sequence>
<name>A0A6P7H944_DIAVI</name>
<dbReference type="Pfam" id="PF13358">
    <property type="entry name" value="DDE_3"/>
    <property type="match status" value="1"/>
</dbReference>
<dbReference type="RefSeq" id="XP_028155157.1">
    <property type="nucleotide sequence ID" value="XM_028299356.1"/>
</dbReference>
<proteinExistence type="predicted"/>
<dbReference type="AlphaFoldDB" id="A0A6P7H944"/>
<evidence type="ECO:0000259" key="1">
    <source>
        <dbReference type="Pfam" id="PF13358"/>
    </source>
</evidence>
<organism evidence="2">
    <name type="scientific">Diabrotica virgifera virgifera</name>
    <name type="common">western corn rootworm</name>
    <dbReference type="NCBI Taxonomy" id="50390"/>
    <lineage>
        <taxon>Eukaryota</taxon>
        <taxon>Metazoa</taxon>
        <taxon>Ecdysozoa</taxon>
        <taxon>Arthropoda</taxon>
        <taxon>Hexapoda</taxon>
        <taxon>Insecta</taxon>
        <taxon>Pterygota</taxon>
        <taxon>Neoptera</taxon>
        <taxon>Endopterygota</taxon>
        <taxon>Coleoptera</taxon>
        <taxon>Polyphaga</taxon>
        <taxon>Cucujiformia</taxon>
        <taxon>Chrysomeloidea</taxon>
        <taxon>Chrysomelidae</taxon>
        <taxon>Galerucinae</taxon>
        <taxon>Diabroticina</taxon>
        <taxon>Diabroticites</taxon>
        <taxon>Diabrotica</taxon>
    </lineage>
</organism>
<dbReference type="PANTHER" id="PTHR33939:SF1">
    <property type="entry name" value="DUF4371 DOMAIN-CONTAINING PROTEIN"/>
    <property type="match status" value="1"/>
</dbReference>